<dbReference type="EMBL" id="MPDK01000016">
    <property type="protein sequence ID" value="PWI57229.1"/>
    <property type="molecule type" value="Genomic_DNA"/>
</dbReference>
<dbReference type="RefSeq" id="WP_109430970.1">
    <property type="nucleotide sequence ID" value="NZ_MPDK01000016.1"/>
</dbReference>
<gene>
    <name evidence="1" type="ORF">BM613_09580</name>
</gene>
<evidence type="ECO:0000313" key="2">
    <source>
        <dbReference type="Proteomes" id="UP000245380"/>
    </source>
</evidence>
<proteinExistence type="predicted"/>
<sequence>METLNLVPSTLVNDVRNSLLAIRLLLFTTTCDAGENSSLHLAQAELLRLEALFQDLSYLDSNRGK</sequence>
<evidence type="ECO:0000313" key="1">
    <source>
        <dbReference type="EMBL" id="PWI57229.1"/>
    </source>
</evidence>
<name>A0A2U3D7H7_SULT2</name>
<organism evidence="1 2">
    <name type="scientific">Sulfoacidibacillus thermotolerans</name>
    <name type="common">Acidibacillus sulfuroxidans</name>
    <dbReference type="NCBI Taxonomy" id="1765684"/>
    <lineage>
        <taxon>Bacteria</taxon>
        <taxon>Bacillati</taxon>
        <taxon>Bacillota</taxon>
        <taxon>Bacilli</taxon>
        <taxon>Bacillales</taxon>
        <taxon>Alicyclobacillaceae</taxon>
        <taxon>Sulfoacidibacillus</taxon>
    </lineage>
</organism>
<protein>
    <submittedName>
        <fullName evidence="1">Uncharacterized protein</fullName>
    </submittedName>
</protein>
<dbReference type="Proteomes" id="UP000245380">
    <property type="component" value="Unassembled WGS sequence"/>
</dbReference>
<keyword evidence="2" id="KW-1185">Reference proteome</keyword>
<dbReference type="AlphaFoldDB" id="A0A2U3D7H7"/>
<reference evidence="1 2" key="1">
    <citation type="submission" date="2016-11" db="EMBL/GenBank/DDBJ databases">
        <title>Comparative genomics of Acidibacillus ferroxidans species.</title>
        <authorList>
            <person name="Oliveira G."/>
            <person name="Nunes G."/>
            <person name="Oliveira R."/>
            <person name="Araujo F."/>
            <person name="Salim A."/>
            <person name="Scholte L."/>
            <person name="Morais D."/>
            <person name="Nancucheo I."/>
            <person name="Johnson D.B."/>
            <person name="Grail B."/>
            <person name="Bittencourt J."/>
            <person name="Valadares R."/>
        </authorList>
    </citation>
    <scope>NUCLEOTIDE SEQUENCE [LARGE SCALE GENOMIC DNA]</scope>
    <source>
        <strain evidence="1 2">Y002</strain>
    </source>
</reference>
<comment type="caution">
    <text evidence="1">The sequence shown here is derived from an EMBL/GenBank/DDBJ whole genome shotgun (WGS) entry which is preliminary data.</text>
</comment>
<accession>A0A2U3D7H7</accession>